<gene>
    <name evidence="2" type="ORF">LSALG_LOCUS33406</name>
</gene>
<evidence type="ECO:0000313" key="2">
    <source>
        <dbReference type="EMBL" id="CAI9294423.1"/>
    </source>
</evidence>
<protein>
    <submittedName>
        <fullName evidence="2">Uncharacterized protein</fullName>
    </submittedName>
</protein>
<accession>A0AA35ZLH4</accession>
<dbReference type="AlphaFoldDB" id="A0AA35ZLH4"/>
<dbReference type="Proteomes" id="UP001177003">
    <property type="component" value="Chromosome 7"/>
</dbReference>
<dbReference type="EMBL" id="OX465083">
    <property type="protein sequence ID" value="CAI9294423.1"/>
    <property type="molecule type" value="Genomic_DNA"/>
</dbReference>
<feature type="compositionally biased region" description="Basic and acidic residues" evidence="1">
    <location>
        <begin position="112"/>
        <end position="122"/>
    </location>
</feature>
<proteinExistence type="predicted"/>
<feature type="region of interest" description="Disordered" evidence="1">
    <location>
        <begin position="109"/>
        <end position="132"/>
    </location>
</feature>
<keyword evidence="3" id="KW-1185">Reference proteome</keyword>
<organism evidence="2 3">
    <name type="scientific">Lactuca saligna</name>
    <name type="common">Willowleaf lettuce</name>
    <dbReference type="NCBI Taxonomy" id="75948"/>
    <lineage>
        <taxon>Eukaryota</taxon>
        <taxon>Viridiplantae</taxon>
        <taxon>Streptophyta</taxon>
        <taxon>Embryophyta</taxon>
        <taxon>Tracheophyta</taxon>
        <taxon>Spermatophyta</taxon>
        <taxon>Magnoliopsida</taxon>
        <taxon>eudicotyledons</taxon>
        <taxon>Gunneridae</taxon>
        <taxon>Pentapetalae</taxon>
        <taxon>asterids</taxon>
        <taxon>campanulids</taxon>
        <taxon>Asterales</taxon>
        <taxon>Asteraceae</taxon>
        <taxon>Cichorioideae</taxon>
        <taxon>Cichorieae</taxon>
        <taxon>Lactucinae</taxon>
        <taxon>Lactuca</taxon>
    </lineage>
</organism>
<evidence type="ECO:0000256" key="1">
    <source>
        <dbReference type="SAM" id="MobiDB-lite"/>
    </source>
</evidence>
<name>A0AA35ZLH4_LACSI</name>
<sequence>MYCRFLQILFDALRPELERNPDDLDVKSLGPNTFGLMKQVRKASKVVFKGTEALVKFGKSVETEGVHTASTPIIMVVEEHVAPSISNISFSFEVSDDDDDDDDEEEEEEEDVRMFESSKELVNEDVTSPTDTEKEINIFKKPNNPMSEQMEALIEKLQLTVRKPCKQFMLLLNLHLGVIKTIQMPS</sequence>
<evidence type="ECO:0000313" key="3">
    <source>
        <dbReference type="Proteomes" id="UP001177003"/>
    </source>
</evidence>
<reference evidence="2" key="1">
    <citation type="submission" date="2023-04" db="EMBL/GenBank/DDBJ databases">
        <authorList>
            <person name="Vijverberg K."/>
            <person name="Xiong W."/>
            <person name="Schranz E."/>
        </authorList>
    </citation>
    <scope>NUCLEOTIDE SEQUENCE</scope>
</reference>